<evidence type="ECO:0000256" key="6">
    <source>
        <dbReference type="ARBA" id="ARBA00035207"/>
    </source>
</evidence>
<evidence type="ECO:0000256" key="5">
    <source>
        <dbReference type="ARBA" id="ARBA00023274"/>
    </source>
</evidence>
<evidence type="ECO:0000256" key="10">
    <source>
        <dbReference type="RuleBase" id="RU004008"/>
    </source>
</evidence>
<dbReference type="PANTHER" id="PTHR13501:SF8">
    <property type="entry name" value="LARGE RIBOSOMAL SUBUNIT PROTEIN UL22M"/>
    <property type="match status" value="1"/>
</dbReference>
<comment type="function">
    <text evidence="7">The globular domain of the protein is located near the polypeptide exit tunnel on the outside of the subunit, while an extended beta-hairpin is found that lines the wall of the exit tunnel in the center of the 70S ribosome.</text>
</comment>
<dbReference type="PANTHER" id="PTHR13501">
    <property type="entry name" value="CHLOROPLAST 50S RIBOSOMAL PROTEIN L22-RELATED"/>
    <property type="match status" value="1"/>
</dbReference>
<comment type="function">
    <text evidence="7 10">This protein binds specifically to 23S rRNA; its binding is stimulated by other ribosomal proteins, e.g., L4, L17, and L20. It is important during the early stages of 50S assembly. It makes multiple contacts with different domains of the 23S rRNA in the assembled 50S subunit and ribosome.</text>
</comment>
<dbReference type="GO" id="GO:0022625">
    <property type="term" value="C:cytosolic large ribosomal subunit"/>
    <property type="evidence" value="ECO:0007669"/>
    <property type="project" value="TreeGrafter"/>
</dbReference>
<evidence type="ECO:0000313" key="12">
    <source>
        <dbReference type="Proteomes" id="UP000595362"/>
    </source>
</evidence>
<dbReference type="NCBIfam" id="TIGR01044">
    <property type="entry name" value="rplV_bact"/>
    <property type="match status" value="1"/>
</dbReference>
<keyword evidence="2 7" id="KW-0699">rRNA-binding</keyword>
<dbReference type="GO" id="GO:0019843">
    <property type="term" value="F:rRNA binding"/>
    <property type="evidence" value="ECO:0007669"/>
    <property type="project" value="UniProtKB-UniRule"/>
</dbReference>
<evidence type="ECO:0000256" key="2">
    <source>
        <dbReference type="ARBA" id="ARBA00022730"/>
    </source>
</evidence>
<dbReference type="Pfam" id="PF00237">
    <property type="entry name" value="Ribosomal_L22"/>
    <property type="match status" value="1"/>
</dbReference>
<sequence length="134" mass="14914">MAQAAKKPKVEKEAHKAAKAPVAEARAYAKYIRSSPRKLNLVAQMIRGKSAARALTDLDFSTRRIAIDVKKVLQSAVANAENNHNMDVDRLYVAEATVGRAVKMRRFMARARGRGAPIVKEFSRLTIVVRERQA</sequence>
<keyword evidence="3 7" id="KW-0694">RNA-binding</keyword>
<evidence type="ECO:0000256" key="3">
    <source>
        <dbReference type="ARBA" id="ARBA00022884"/>
    </source>
</evidence>
<dbReference type="GO" id="GO:0006412">
    <property type="term" value="P:translation"/>
    <property type="evidence" value="ECO:0007669"/>
    <property type="project" value="UniProtKB-UniRule"/>
</dbReference>
<dbReference type="InterPro" id="IPR001063">
    <property type="entry name" value="Ribosomal_uL22"/>
</dbReference>
<evidence type="ECO:0000256" key="9">
    <source>
        <dbReference type="RuleBase" id="RU004006"/>
    </source>
</evidence>
<accession>A0A7T5UHA0</accession>
<dbReference type="InterPro" id="IPR005727">
    <property type="entry name" value="Ribosomal_uL22_bac/chlpt-type"/>
</dbReference>
<dbReference type="InterPro" id="IPR047867">
    <property type="entry name" value="Ribosomal_uL22_bac/org-type"/>
</dbReference>
<comment type="subunit">
    <text evidence="7 9">Part of the 50S ribosomal subunit.</text>
</comment>
<keyword evidence="5 7" id="KW-0687">Ribonucleoprotein</keyword>
<gene>
    <name evidence="7 11" type="primary">rplV</name>
    <name evidence="11" type="ORF">HYS17_12085</name>
</gene>
<dbReference type="EMBL" id="CP066681">
    <property type="protein sequence ID" value="QQG36205.1"/>
    <property type="molecule type" value="Genomic_DNA"/>
</dbReference>
<dbReference type="Proteomes" id="UP000595362">
    <property type="component" value="Chromosome"/>
</dbReference>
<proteinExistence type="inferred from homology"/>
<evidence type="ECO:0000256" key="4">
    <source>
        <dbReference type="ARBA" id="ARBA00022980"/>
    </source>
</evidence>
<evidence type="ECO:0000313" key="11">
    <source>
        <dbReference type="EMBL" id="QQG36205.1"/>
    </source>
</evidence>
<protein>
    <recommendedName>
        <fullName evidence="6 7">Large ribosomal subunit protein uL22</fullName>
    </recommendedName>
</protein>
<dbReference type="Gene3D" id="3.90.470.10">
    <property type="entry name" value="Ribosomal protein L22/L17"/>
    <property type="match status" value="1"/>
</dbReference>
<evidence type="ECO:0000256" key="1">
    <source>
        <dbReference type="ARBA" id="ARBA00009451"/>
    </source>
</evidence>
<evidence type="ECO:0000256" key="7">
    <source>
        <dbReference type="HAMAP-Rule" id="MF_01331"/>
    </source>
</evidence>
<reference evidence="11 12" key="1">
    <citation type="submission" date="2020-07" db="EMBL/GenBank/DDBJ databases">
        <title>Huge and variable diversity of episymbiotic CPR bacteria and DPANN archaea in groundwater ecosystems.</title>
        <authorList>
            <person name="He C.Y."/>
            <person name="Keren R."/>
            <person name="Whittaker M."/>
            <person name="Farag I.F."/>
            <person name="Doudna J."/>
            <person name="Cate J.H.D."/>
            <person name="Banfield J.F."/>
        </authorList>
    </citation>
    <scope>NUCLEOTIDE SEQUENCE [LARGE SCALE GENOMIC DNA]</scope>
    <source>
        <strain evidence="11">NC_groundwater_70_Ag_B-0.1um_54_66</strain>
    </source>
</reference>
<organism evidence="11 12">
    <name type="scientific">Micavibrio aeruginosavorus</name>
    <dbReference type="NCBI Taxonomy" id="349221"/>
    <lineage>
        <taxon>Bacteria</taxon>
        <taxon>Pseudomonadati</taxon>
        <taxon>Bdellovibrionota</taxon>
        <taxon>Bdellovibrionia</taxon>
        <taxon>Bdellovibrionales</taxon>
        <taxon>Pseudobdellovibrionaceae</taxon>
        <taxon>Micavibrio</taxon>
    </lineage>
</organism>
<dbReference type="GO" id="GO:0003735">
    <property type="term" value="F:structural constituent of ribosome"/>
    <property type="evidence" value="ECO:0007669"/>
    <property type="project" value="InterPro"/>
</dbReference>
<dbReference type="InterPro" id="IPR036394">
    <property type="entry name" value="Ribosomal_uL22_sf"/>
</dbReference>
<name>A0A7T5UHA0_9BACT</name>
<comment type="similarity">
    <text evidence="1 7 8">Belongs to the universal ribosomal protein uL22 family.</text>
</comment>
<dbReference type="AlphaFoldDB" id="A0A7T5UHA0"/>
<keyword evidence="4 7" id="KW-0689">Ribosomal protein</keyword>
<dbReference type="HAMAP" id="MF_01331_B">
    <property type="entry name" value="Ribosomal_uL22_B"/>
    <property type="match status" value="1"/>
</dbReference>
<dbReference type="SUPFAM" id="SSF54843">
    <property type="entry name" value="Ribosomal protein L22"/>
    <property type="match status" value="1"/>
</dbReference>
<dbReference type="CDD" id="cd00336">
    <property type="entry name" value="Ribosomal_L22"/>
    <property type="match status" value="1"/>
</dbReference>
<evidence type="ECO:0000256" key="8">
    <source>
        <dbReference type="RuleBase" id="RU004005"/>
    </source>
</evidence>